<dbReference type="RefSeq" id="WP_003336365.1">
    <property type="nucleotide sequence ID" value="NZ_CP007806.1"/>
</dbReference>
<organism evidence="7 8">
    <name type="scientific">Brevibacillus laterosporus LMG 15441</name>
    <dbReference type="NCBI Taxonomy" id="1042163"/>
    <lineage>
        <taxon>Bacteria</taxon>
        <taxon>Bacillati</taxon>
        <taxon>Bacillota</taxon>
        <taxon>Bacilli</taxon>
        <taxon>Bacillales</taxon>
        <taxon>Paenibacillaceae</taxon>
        <taxon>Brevibacillus</taxon>
    </lineage>
</organism>
<dbReference type="PANTHER" id="PTHR44943">
    <property type="entry name" value="CELLULOSE SYNTHASE OPERON PROTEIN C"/>
    <property type="match status" value="1"/>
</dbReference>
<dbReference type="Pfam" id="PF00226">
    <property type="entry name" value="DnaJ"/>
    <property type="match status" value="1"/>
</dbReference>
<keyword evidence="3 5" id="KW-0802">TPR repeat</keyword>
<dbReference type="PROSITE" id="PS50005">
    <property type="entry name" value="TPR"/>
    <property type="match status" value="4"/>
</dbReference>
<keyword evidence="2" id="KW-0677">Repeat</keyword>
<dbReference type="SMART" id="SM00028">
    <property type="entry name" value="TPR"/>
    <property type="match status" value="13"/>
</dbReference>
<dbReference type="GO" id="GO:0006260">
    <property type="term" value="P:DNA replication"/>
    <property type="evidence" value="ECO:0007669"/>
    <property type="project" value="UniProtKB-KW"/>
</dbReference>
<evidence type="ECO:0000259" key="6">
    <source>
        <dbReference type="PROSITE" id="PS50076"/>
    </source>
</evidence>
<keyword evidence="1" id="KW-0235">DNA replication</keyword>
<evidence type="ECO:0000256" key="1">
    <source>
        <dbReference type="ARBA" id="ARBA00022705"/>
    </source>
</evidence>
<feature type="domain" description="J" evidence="6">
    <location>
        <begin position="2"/>
        <end position="63"/>
    </location>
</feature>
<dbReference type="InterPro" id="IPR036869">
    <property type="entry name" value="J_dom_sf"/>
</dbReference>
<dbReference type="Pfam" id="PF13174">
    <property type="entry name" value="TPR_6"/>
    <property type="match status" value="1"/>
</dbReference>
<dbReference type="Pfam" id="PF13181">
    <property type="entry name" value="TPR_8"/>
    <property type="match status" value="1"/>
</dbReference>
<accession>A0A075R6P7</accession>
<evidence type="ECO:0000256" key="2">
    <source>
        <dbReference type="ARBA" id="ARBA00022737"/>
    </source>
</evidence>
<evidence type="ECO:0000256" key="3">
    <source>
        <dbReference type="ARBA" id="ARBA00022803"/>
    </source>
</evidence>
<dbReference type="EMBL" id="CP007806">
    <property type="protein sequence ID" value="AIG26838.1"/>
    <property type="molecule type" value="Genomic_DNA"/>
</dbReference>
<dbReference type="InterPro" id="IPR051685">
    <property type="entry name" value="Ycf3/AcsC/BcsC/TPR_MFPF"/>
</dbReference>
<dbReference type="eggNOG" id="COG0457">
    <property type="taxonomic scope" value="Bacteria"/>
</dbReference>
<dbReference type="AlphaFoldDB" id="A0A075R6P7"/>
<gene>
    <name evidence="7" type="ORF">BRLA_c025190</name>
</gene>
<feature type="repeat" description="TPR" evidence="5">
    <location>
        <begin position="622"/>
        <end position="655"/>
    </location>
</feature>
<proteinExistence type="predicted"/>
<dbReference type="Gene3D" id="1.25.40.10">
    <property type="entry name" value="Tetratricopeptide repeat domain"/>
    <property type="match status" value="5"/>
</dbReference>
<keyword evidence="7" id="KW-0449">Lipoprotein</keyword>
<dbReference type="SUPFAM" id="SSF48452">
    <property type="entry name" value="TPR-like"/>
    <property type="match status" value="2"/>
</dbReference>
<dbReference type="STRING" id="1042163.BRLA_c025190"/>
<dbReference type="SMART" id="SM00271">
    <property type="entry name" value="DnaJ"/>
    <property type="match status" value="1"/>
</dbReference>
<dbReference type="Pfam" id="PF14559">
    <property type="entry name" value="TPR_19"/>
    <property type="match status" value="1"/>
</dbReference>
<dbReference type="Gene3D" id="1.10.287.110">
    <property type="entry name" value="DnaJ domain"/>
    <property type="match status" value="1"/>
</dbReference>
<keyword evidence="8" id="KW-1185">Reference proteome</keyword>
<keyword evidence="4" id="KW-0346">Stress response</keyword>
<dbReference type="InterPro" id="IPR001623">
    <property type="entry name" value="DnaJ_domain"/>
</dbReference>
<dbReference type="Pfam" id="PF00515">
    <property type="entry name" value="TPR_1"/>
    <property type="match status" value="1"/>
</dbReference>
<dbReference type="SUPFAM" id="SSF46565">
    <property type="entry name" value="Chaperone J-domain"/>
    <property type="match status" value="1"/>
</dbReference>
<evidence type="ECO:0000256" key="5">
    <source>
        <dbReference type="PROSITE-ProRule" id="PRU00339"/>
    </source>
</evidence>
<feature type="repeat" description="TPR" evidence="5">
    <location>
        <begin position="251"/>
        <end position="284"/>
    </location>
</feature>
<dbReference type="InterPro" id="IPR011990">
    <property type="entry name" value="TPR-like_helical_dom_sf"/>
</dbReference>
<dbReference type="KEGG" id="blr:BRLA_c025190"/>
<name>A0A075R6P7_BRELA</name>
<dbReference type="CDD" id="cd06257">
    <property type="entry name" value="DnaJ"/>
    <property type="match status" value="1"/>
</dbReference>
<evidence type="ECO:0000313" key="8">
    <source>
        <dbReference type="Proteomes" id="UP000005850"/>
    </source>
</evidence>
<evidence type="ECO:0000313" key="7">
    <source>
        <dbReference type="EMBL" id="AIG26838.1"/>
    </source>
</evidence>
<feature type="repeat" description="TPR" evidence="5">
    <location>
        <begin position="588"/>
        <end position="621"/>
    </location>
</feature>
<dbReference type="PROSITE" id="PS50076">
    <property type="entry name" value="DNAJ_2"/>
    <property type="match status" value="1"/>
</dbReference>
<protein>
    <submittedName>
        <fullName evidence="7">Putative PEP-CTERM system TPR-repeat lipoprotein</fullName>
    </submittedName>
</protein>
<dbReference type="eggNOG" id="COG2214">
    <property type="taxonomic scope" value="Bacteria"/>
</dbReference>
<dbReference type="PANTHER" id="PTHR44943:SF8">
    <property type="entry name" value="TPR REPEAT-CONTAINING PROTEIN MJ0263"/>
    <property type="match status" value="1"/>
</dbReference>
<evidence type="ECO:0000256" key="4">
    <source>
        <dbReference type="ARBA" id="ARBA00023016"/>
    </source>
</evidence>
<dbReference type="InterPro" id="IPR019734">
    <property type="entry name" value="TPR_rpt"/>
</dbReference>
<feature type="repeat" description="TPR" evidence="5">
    <location>
        <begin position="453"/>
        <end position="486"/>
    </location>
</feature>
<dbReference type="HOGENOM" id="CLU_335158_0_0_9"/>
<sequence length="856" mass="100791">MNIWELLGISPTLERKVIKQAYANKLKSYHPERNQEGFQNLRKAYEQALHKVNYYREEKQPFLANQTVKDCESELVTIKNATPIHESAFSYLSTEMRNLSVDAASNLFMKQMEALYNSPSNRINISLWKDLLNTKQDWQPSLKKLLSGRVLTFLQDNYFLPQPVWVLFNEVFMWKEQEIQLYESYPENFIDHLLEKVTKTWGLRYEFFPKDADMDNFIEYRDDAHVALTSNNLDYSYECLLAAQKLYTNDPDLLRLLGTYFVRVGENEQAIDTFNKLIDIYPADIDGFINRAKLTFETGDMNQAFSDYQYILEQMPDHLQAMNGLARCYLSYNRLFEAKILFEITIEKHPYDLDSRIWLYKVNKLLLENTLNEVACSPSNIELKLTLAQLYYDLELYQECCQTIREIQSLSTLHSDMFLLWGKALSKQGQLKECLKIFNKAFDLAQGEGLNGFDILVEHGIAHLKLKNGKGAISKLSEALKIKPDDTRVLSLLSNAHQMIKDWAIGIYFADRAIEVNPLNWKPYVYRGICHYRLKNYREAIQDHAVMLEHEYQSEDAWYRKGMCHFQLQQYEEASECLSRALAWGHDKYTYYYLATAHYKNNDFESALEAIQKCKEHHPEDSNGYVIEGDIYRAIGDYNAAKEVYCKGSELFPDDYYPSQRALYVLLKEWNKSEFKRIDKLLVRLIKCEESDMQWVLLEGIRFLLNAKSWRNALILTEKYIKLHSKKGNFVPLVQFYSGVAYFHEGLCKESLTHLEQAYKSGHRNYINIYLSLAYYQTKNMEKALVYAEQACLDDPEDKDYQLWYEQIQHHVNGKRVLWGLFKIKLKSVKIPENIYLEHQDVDEIEDFHYIQDDNE</sequence>
<reference evidence="7 8" key="1">
    <citation type="journal article" date="2011" name="J. Bacteriol.">
        <title>Genome sequence of Brevibacillus laterosporus LMG 15441, a pathogen of invertebrates.</title>
        <authorList>
            <person name="Djukic M."/>
            <person name="Poehlein A."/>
            <person name="Thurmer A."/>
            <person name="Daniel R."/>
        </authorList>
    </citation>
    <scope>NUCLEOTIDE SEQUENCE [LARGE SCALE GENOMIC DNA]</scope>
    <source>
        <strain evidence="7 8">LMG 15441</strain>
    </source>
</reference>
<dbReference type="Proteomes" id="UP000005850">
    <property type="component" value="Chromosome"/>
</dbReference>